<evidence type="ECO:0000313" key="2">
    <source>
        <dbReference type="EMBL" id="KAF4737259.1"/>
    </source>
</evidence>
<evidence type="ECO:0000256" key="1">
    <source>
        <dbReference type="SAM" id="MobiDB-lite"/>
    </source>
</evidence>
<protein>
    <submittedName>
        <fullName evidence="2">Uncharacterized protein</fullName>
    </submittedName>
</protein>
<gene>
    <name evidence="2" type="ORF">FOZ62_001912</name>
</gene>
<comment type="caution">
    <text evidence="2">The sequence shown here is derived from an EMBL/GenBank/DDBJ whole genome shotgun (WGS) entry which is preliminary data.</text>
</comment>
<feature type="compositionally biased region" description="Polar residues" evidence="1">
    <location>
        <begin position="1"/>
        <end position="12"/>
    </location>
</feature>
<reference evidence="2 3" key="1">
    <citation type="submission" date="2020-04" db="EMBL/GenBank/DDBJ databases">
        <title>Perkinsus olseni comparative genomics.</title>
        <authorList>
            <person name="Bogema D.R."/>
        </authorList>
    </citation>
    <scope>NUCLEOTIDE SEQUENCE [LARGE SCALE GENOMIC DNA]</scope>
    <source>
        <strain evidence="2">ATCC PRA-205</strain>
    </source>
</reference>
<name>A0A7J6SWD7_PEROL</name>
<accession>A0A7J6SWD7</accession>
<feature type="region of interest" description="Disordered" evidence="1">
    <location>
        <begin position="1"/>
        <end position="35"/>
    </location>
</feature>
<proteinExistence type="predicted"/>
<dbReference type="Proteomes" id="UP000574390">
    <property type="component" value="Unassembled WGS sequence"/>
</dbReference>
<evidence type="ECO:0000313" key="3">
    <source>
        <dbReference type="Proteomes" id="UP000574390"/>
    </source>
</evidence>
<dbReference type="AlphaFoldDB" id="A0A7J6SWD7"/>
<organism evidence="2 3">
    <name type="scientific">Perkinsus olseni</name>
    <name type="common">Perkinsus atlanticus</name>
    <dbReference type="NCBI Taxonomy" id="32597"/>
    <lineage>
        <taxon>Eukaryota</taxon>
        <taxon>Sar</taxon>
        <taxon>Alveolata</taxon>
        <taxon>Perkinsozoa</taxon>
        <taxon>Perkinsea</taxon>
        <taxon>Perkinsida</taxon>
        <taxon>Perkinsidae</taxon>
        <taxon>Perkinsus</taxon>
    </lineage>
</organism>
<sequence length="140" mass="15420">MSRSQVRSFQCSCPSCRGRSAPTVEDDSRTEFDSCGSPTSVDFYSVGSLTSTEGFRSCVSSIDEYEEAQSSVGEPAREELLADEHEKTVSVVSLTHGGDRQLNLWAASSDRPLKQLCSNLLHSWFNSLLDFRAVTGNRGW</sequence>
<dbReference type="EMBL" id="JABANM010011699">
    <property type="protein sequence ID" value="KAF4737259.1"/>
    <property type="molecule type" value="Genomic_DNA"/>
</dbReference>